<geneLocation type="plasmid" evidence="1 2">
    <name>III</name>
</geneLocation>
<gene>
    <name evidence="1" type="ORF">CFX0092_P0004</name>
</gene>
<accession>A0A160T8C3</accession>
<protein>
    <submittedName>
        <fullName evidence="1">Uncharacterized protein</fullName>
    </submittedName>
</protein>
<dbReference type="AlphaFoldDB" id="A0A160T8C3"/>
<dbReference type="EMBL" id="LN890657">
    <property type="protein sequence ID" value="CUS06404.1"/>
    <property type="molecule type" value="Genomic_DNA"/>
</dbReference>
<dbReference type="RefSeq" id="WP_095045702.1">
    <property type="nucleotide sequence ID" value="NZ_LN890657.1"/>
</dbReference>
<evidence type="ECO:0000313" key="2">
    <source>
        <dbReference type="Proteomes" id="UP000215027"/>
    </source>
</evidence>
<keyword evidence="2" id="KW-1185">Reference proteome</keyword>
<dbReference type="KEGG" id="pbf:CFX0092_P0004"/>
<sequence length="77" mass="8463">MNLLSRSTLAYIRAHDATAAAHLEAAGATTPAPTRHAPRRAVIDNRPALVVIWREWYGRGEPAGDEDAIEGEWEEVD</sequence>
<organism evidence="1 2">
    <name type="scientific">Candidatus Promineifilum breve</name>
    <dbReference type="NCBI Taxonomy" id="1806508"/>
    <lineage>
        <taxon>Bacteria</taxon>
        <taxon>Bacillati</taxon>
        <taxon>Chloroflexota</taxon>
        <taxon>Ardenticatenia</taxon>
        <taxon>Candidatus Promineifilales</taxon>
        <taxon>Candidatus Promineifilaceae</taxon>
        <taxon>Candidatus Promineifilum</taxon>
    </lineage>
</organism>
<name>A0A160T8C3_9CHLR</name>
<keyword evidence="1" id="KW-0614">Plasmid</keyword>
<evidence type="ECO:0000313" key="1">
    <source>
        <dbReference type="EMBL" id="CUS06404.1"/>
    </source>
</evidence>
<reference evidence="1" key="1">
    <citation type="submission" date="2016-01" db="EMBL/GenBank/DDBJ databases">
        <authorList>
            <person name="Mcilroy J.S."/>
            <person name="Karst M S."/>
            <person name="Albertsen M."/>
        </authorList>
    </citation>
    <scope>NUCLEOTIDE SEQUENCE</scope>
    <source>
        <strain evidence="1">Cfx-K</strain>
        <plasmid evidence="1">III</plasmid>
    </source>
</reference>
<proteinExistence type="predicted"/>
<dbReference type="Proteomes" id="UP000215027">
    <property type="component" value="Plasmid III"/>
</dbReference>